<evidence type="ECO:0000256" key="1">
    <source>
        <dbReference type="SAM" id="MobiDB-lite"/>
    </source>
</evidence>
<dbReference type="Proteomes" id="UP001500187">
    <property type="component" value="Unassembled WGS sequence"/>
</dbReference>
<comment type="caution">
    <text evidence="2">The sequence shown here is derived from an EMBL/GenBank/DDBJ whole genome shotgun (WGS) entry which is preliminary data.</text>
</comment>
<evidence type="ECO:0000313" key="2">
    <source>
        <dbReference type="EMBL" id="GAA4797140.1"/>
    </source>
</evidence>
<feature type="compositionally biased region" description="Polar residues" evidence="1">
    <location>
        <begin position="289"/>
        <end position="301"/>
    </location>
</feature>
<sequence length="581" mass="61661">MGLFSRKKDQQRAAVTAPRDVLAPALIAPSKESARAPEQQAEVGGALRALAQKMRATADGQITLHLVQQGNDMSYTFYQRGNELEKGSVLPGGDWFTEVADLYVEEEKGERGAFTRALIMVSPAAAEEEQVQASFINSEKGSSHNLNYALTADKPVASSEQAQAEPIETEQGSPEAEHLETASAASEPAPEDGPTASNLGERGSATLAASTEAEESADEQASTQKAQFLAPSPTSDATIESVSSEDPNEDTAAEVEGAPVSQETEVPAQVTETPVSAETETVKEEDYQEQSLEQDAQLTKTEGSKEFTAASETAASETAGERADTDETLENPENHNPATDGPADSNDGGESTAVAPVLPLGGPSSLPIHLDDDAFDTHDEQTVVAPAAASRPALASAPLDAPSAGANMDVAPSFAAQSYTKPSETTLAEGNLVLTEAEVVSRFAPAYDALFGENGTALDVSTVLIRVRSLGSYYDALTHVRRNGFWEQVRTFDLVPEETLAILQLKADSYKEGSGSPLAINIRFTPGVPAAVSFDYTDEEAFISYPERLPAQQYVEELRMFPRTGANIPAHMNDALASWTF</sequence>
<dbReference type="EMBL" id="BAABKP010000002">
    <property type="protein sequence ID" value="GAA4797140.1"/>
    <property type="molecule type" value="Genomic_DNA"/>
</dbReference>
<gene>
    <name evidence="2" type="ORF">GCM10023352_15910</name>
</gene>
<feature type="region of interest" description="Disordered" evidence="1">
    <location>
        <begin position="157"/>
        <end position="372"/>
    </location>
</feature>
<feature type="compositionally biased region" description="Low complexity" evidence="1">
    <location>
        <begin position="358"/>
        <end position="367"/>
    </location>
</feature>
<reference evidence="3" key="1">
    <citation type="journal article" date="2019" name="Int. J. Syst. Evol. Microbiol.">
        <title>The Global Catalogue of Microorganisms (GCM) 10K type strain sequencing project: providing services to taxonomists for standard genome sequencing and annotation.</title>
        <authorList>
            <consortium name="The Broad Institute Genomics Platform"/>
            <consortium name="The Broad Institute Genome Sequencing Center for Infectious Disease"/>
            <person name="Wu L."/>
            <person name="Ma J."/>
        </authorList>
    </citation>
    <scope>NUCLEOTIDE SEQUENCE [LARGE SCALE GENOMIC DNA]</scope>
    <source>
        <strain evidence="3">JCM 18541</strain>
    </source>
</reference>
<accession>A0ABP9BLI1</accession>
<protein>
    <submittedName>
        <fullName evidence="2">Uncharacterized protein</fullName>
    </submittedName>
</protein>
<name>A0ABP9BLI1_9MICC</name>
<organism evidence="2 3">
    <name type="scientific">Rothia endophytica</name>
    <dbReference type="NCBI Taxonomy" id="1324766"/>
    <lineage>
        <taxon>Bacteria</taxon>
        <taxon>Bacillati</taxon>
        <taxon>Actinomycetota</taxon>
        <taxon>Actinomycetes</taxon>
        <taxon>Micrococcales</taxon>
        <taxon>Micrococcaceae</taxon>
        <taxon>Rothia</taxon>
    </lineage>
</organism>
<keyword evidence="3" id="KW-1185">Reference proteome</keyword>
<feature type="compositionally biased region" description="Low complexity" evidence="1">
    <location>
        <begin position="308"/>
        <end position="318"/>
    </location>
</feature>
<dbReference type="RefSeq" id="WP_345446269.1">
    <property type="nucleotide sequence ID" value="NZ_BAABKP010000002.1"/>
</dbReference>
<proteinExistence type="predicted"/>
<feature type="compositionally biased region" description="Polar residues" evidence="1">
    <location>
        <begin position="232"/>
        <end position="245"/>
    </location>
</feature>
<feature type="compositionally biased region" description="Polar residues" evidence="1">
    <location>
        <begin position="270"/>
        <end position="279"/>
    </location>
</feature>
<evidence type="ECO:0000313" key="3">
    <source>
        <dbReference type="Proteomes" id="UP001500187"/>
    </source>
</evidence>